<dbReference type="InterPro" id="IPR019070">
    <property type="entry name" value="Restrct_endonuc_II_SinI"/>
</dbReference>
<organism evidence="1 2">
    <name type="scientific">Nostoc edaphicum CCNP1411</name>
    <dbReference type="NCBI Taxonomy" id="1472755"/>
    <lineage>
        <taxon>Bacteria</taxon>
        <taxon>Bacillati</taxon>
        <taxon>Cyanobacteriota</taxon>
        <taxon>Cyanophyceae</taxon>
        <taxon>Nostocales</taxon>
        <taxon>Nostocaceae</taxon>
        <taxon>Nostoc</taxon>
    </lineage>
</organism>
<sequence length="245" mass="28044">MSNNLKIPDFDANLIVSEAENIAKLHAGMFWNDSVKTVLSICCNSPELFPYLKVCNSRLDYISKWLNKYFGGYNNRASKRTSKKIGTISDKIIDTIISARLPTLSTDGINYIKYAHRLSMSAENILGLLLEEYLAEKLSFYGWYCAWGETINKVDFCTKQGELLQVKNRSNSENSSSSSVRKGTIIRKWHRVNAQNGAYYWKELNQLIGCSNLSEEDFTAFVRQTIAENHAALYVEDSKYWQQIQ</sequence>
<dbReference type="EMBL" id="CP054698">
    <property type="protein sequence ID" value="QMS90744.1"/>
    <property type="molecule type" value="Genomic_DNA"/>
</dbReference>
<accession>A0A7D7QMB1</accession>
<protein>
    <submittedName>
        <fullName evidence="1">SinI family restriction endonuclease</fullName>
    </submittedName>
</protein>
<keyword evidence="1" id="KW-0255">Endonuclease</keyword>
<name>A0A7D7QMB1_9NOSO</name>
<keyword evidence="1" id="KW-0540">Nuclease</keyword>
<keyword evidence="2" id="KW-1185">Reference proteome</keyword>
<dbReference type="KEGG" id="ned:HUN01_25340"/>
<proteinExistence type="predicted"/>
<dbReference type="Pfam" id="PF09570">
    <property type="entry name" value="RE_SinI"/>
    <property type="match status" value="1"/>
</dbReference>
<dbReference type="Proteomes" id="UP000514713">
    <property type="component" value="Chromosome"/>
</dbReference>
<dbReference type="GO" id="GO:0009307">
    <property type="term" value="P:DNA restriction-modification system"/>
    <property type="evidence" value="ECO:0007669"/>
    <property type="project" value="InterPro"/>
</dbReference>
<dbReference type="REBASE" id="442817">
    <property type="entry name" value="Ned1411ORF25345P"/>
</dbReference>
<gene>
    <name evidence="1" type="ORF">HUN01_25340</name>
</gene>
<dbReference type="GO" id="GO:0003677">
    <property type="term" value="F:DNA binding"/>
    <property type="evidence" value="ECO:0007669"/>
    <property type="project" value="InterPro"/>
</dbReference>
<reference evidence="2" key="1">
    <citation type="submission" date="2020-06" db="EMBL/GenBank/DDBJ databases">
        <title>Nostoc edaphicum CCNP1411 genome.</title>
        <authorList>
            <person name="Fidor A."/>
            <person name="Grabski M."/>
            <person name="Gawor J."/>
            <person name="Gromadka R."/>
            <person name="Wegrzyn G."/>
            <person name="Mazur-Marzec H."/>
        </authorList>
    </citation>
    <scope>NUCLEOTIDE SEQUENCE [LARGE SCALE GENOMIC DNA]</scope>
    <source>
        <strain evidence="2">CCNP1411</strain>
    </source>
</reference>
<dbReference type="AlphaFoldDB" id="A0A7D7QMB1"/>
<evidence type="ECO:0000313" key="2">
    <source>
        <dbReference type="Proteomes" id="UP000514713"/>
    </source>
</evidence>
<evidence type="ECO:0000313" key="1">
    <source>
        <dbReference type="EMBL" id="QMS90744.1"/>
    </source>
</evidence>
<keyword evidence="1" id="KW-0378">Hydrolase</keyword>
<dbReference type="RefSeq" id="WP_181928491.1">
    <property type="nucleotide sequence ID" value="NZ_CP054698.1"/>
</dbReference>
<dbReference type="GO" id="GO:0009036">
    <property type="term" value="F:type II site-specific deoxyribonuclease activity"/>
    <property type="evidence" value="ECO:0007669"/>
    <property type="project" value="InterPro"/>
</dbReference>